<feature type="region of interest" description="Disordered" evidence="1">
    <location>
        <begin position="397"/>
        <end position="434"/>
    </location>
</feature>
<feature type="region of interest" description="Disordered" evidence="1">
    <location>
        <begin position="195"/>
        <end position="243"/>
    </location>
</feature>
<feature type="compositionally biased region" description="Basic and acidic residues" evidence="1">
    <location>
        <begin position="221"/>
        <end position="236"/>
    </location>
</feature>
<dbReference type="EMBL" id="MEKH01000010">
    <property type="protein sequence ID" value="ODO01392.1"/>
    <property type="molecule type" value="Genomic_DNA"/>
</dbReference>
<dbReference type="AlphaFoldDB" id="A0A1E3JN86"/>
<reference evidence="3 4" key="1">
    <citation type="submission" date="2016-06" db="EMBL/GenBank/DDBJ databases">
        <title>Evolution of pathogenesis and genome organization in the Tremellales.</title>
        <authorList>
            <person name="Cuomo C."/>
            <person name="Litvintseva A."/>
            <person name="Heitman J."/>
            <person name="Chen Y."/>
            <person name="Sun S."/>
            <person name="Springer D."/>
            <person name="Dromer F."/>
            <person name="Young S."/>
            <person name="Zeng Q."/>
            <person name="Chapman S."/>
            <person name="Gujja S."/>
            <person name="Saif S."/>
            <person name="Birren B."/>
        </authorList>
    </citation>
    <scope>NUCLEOTIDE SEQUENCE [LARGE SCALE GENOMIC DNA]</scope>
    <source>
        <strain evidence="3 4">CBS 6273</strain>
    </source>
</reference>
<feature type="domain" description="Protein kinase" evidence="2">
    <location>
        <begin position="512"/>
        <end position="714"/>
    </location>
</feature>
<dbReference type="GO" id="GO:0005524">
    <property type="term" value="F:ATP binding"/>
    <property type="evidence" value="ECO:0007669"/>
    <property type="project" value="InterPro"/>
</dbReference>
<dbReference type="Proteomes" id="UP000095149">
    <property type="component" value="Unassembled WGS sequence"/>
</dbReference>
<proteinExistence type="predicted"/>
<comment type="caution">
    <text evidence="3">The sequence shown here is derived from an EMBL/GenBank/DDBJ whole genome shotgun (WGS) entry which is preliminary data.</text>
</comment>
<evidence type="ECO:0000259" key="2">
    <source>
        <dbReference type="PROSITE" id="PS50011"/>
    </source>
</evidence>
<organism evidence="3 4">
    <name type="scientific">Cryptococcus amylolentus CBS 6273</name>
    <dbReference type="NCBI Taxonomy" id="1296118"/>
    <lineage>
        <taxon>Eukaryota</taxon>
        <taxon>Fungi</taxon>
        <taxon>Dikarya</taxon>
        <taxon>Basidiomycota</taxon>
        <taxon>Agaricomycotina</taxon>
        <taxon>Tremellomycetes</taxon>
        <taxon>Tremellales</taxon>
        <taxon>Cryptococcaceae</taxon>
        <taxon>Cryptococcus</taxon>
    </lineage>
</organism>
<feature type="compositionally biased region" description="Polar residues" evidence="1">
    <location>
        <begin position="211"/>
        <end position="220"/>
    </location>
</feature>
<dbReference type="InterPro" id="IPR011009">
    <property type="entry name" value="Kinase-like_dom_sf"/>
</dbReference>
<dbReference type="SUPFAM" id="SSF56112">
    <property type="entry name" value="Protein kinase-like (PK-like)"/>
    <property type="match status" value="1"/>
</dbReference>
<dbReference type="Pfam" id="PF06293">
    <property type="entry name" value="Kdo"/>
    <property type="match status" value="1"/>
</dbReference>
<protein>
    <recommendedName>
        <fullName evidence="2">Protein kinase domain-containing protein</fullName>
    </recommendedName>
</protein>
<dbReference type="GO" id="GO:0004672">
    <property type="term" value="F:protein kinase activity"/>
    <property type="evidence" value="ECO:0007669"/>
    <property type="project" value="InterPro"/>
</dbReference>
<dbReference type="Gene3D" id="1.10.510.10">
    <property type="entry name" value="Transferase(Phosphotransferase) domain 1"/>
    <property type="match status" value="1"/>
</dbReference>
<name>A0A1E3JN86_9TREE</name>
<evidence type="ECO:0000313" key="3">
    <source>
        <dbReference type="EMBL" id="ODO01392.1"/>
    </source>
</evidence>
<dbReference type="PROSITE" id="PS50011">
    <property type="entry name" value="PROTEIN_KINASE_DOM"/>
    <property type="match status" value="1"/>
</dbReference>
<evidence type="ECO:0000256" key="1">
    <source>
        <dbReference type="SAM" id="MobiDB-lite"/>
    </source>
</evidence>
<dbReference type="InterPro" id="IPR000719">
    <property type="entry name" value="Prot_kinase_dom"/>
</dbReference>
<evidence type="ECO:0000313" key="4">
    <source>
        <dbReference type="Proteomes" id="UP000095149"/>
    </source>
</evidence>
<dbReference type="OrthoDB" id="2596802at2759"/>
<sequence length="714" mass="78400">MQAIGDASPHTPKSVASWIRSFPLDPLGYEIETTGKSTRRTTSGTYRIWADLDEKGIRVVYDPTLNGRISASLRSQELSLRNGVTRFMKLHLEVARHRARRRTVRAEIHLRGVMWTLFELTDAINAGLPSHLHGKWEQCSDEGNSCSDWVFMHNGIALALIKVKLCTDLTTSGEGPVPPTNDRDHLSAEKVGMELCPKPQGDTAGRGGAQSDLSHSYQSQADKREVSDSHKAPDNKDELDEEISVHPPLKLERLLMACRQEGGLKLILASRTGKDGKVRPALRIVEQDGTIVPEMMYWAMELSELWEQLDRYNLDLVVLTSYEVWIPFERDPEIKNLLRMGDPIYRTAPETAPEPGKMSPMELAVASVIERERAPPLGYTFPPLPVCWPLSKALGNDSTKNDQNESGAGALRLRGTSSVPTKRGYDQVDGTGGAASDNAIAGDANIPKDQPVPVTLQVSVPSHRSPDALHVFFKQGNLNDGYITGRLSPSVIASYDNSIHSGLPTSELKADLALGSYISSGRLWDVYHAVLTVEGRGSKELVAKVMCPDTYDDDDEYYKGFFEDSEEAVAAYRLEAALYSGPLASVQGEAVPAVYGSFSGAMCLGIVSGGYPLHIELMEDVGSPAAGEGKLQDLPVQDRQAILDLYRQIHAVRVLHRDMEPRHILRRADGRFALIDFDSSRSVEEGLKGDRRLASEKRGVAAMLGLKKRAAGKA</sequence>
<gene>
    <name evidence="3" type="ORF">I350_06211</name>
</gene>
<accession>A0A1E3JN86</accession>